<dbReference type="OMA" id="IDDEARM"/>
<dbReference type="AlphaFoldDB" id="K0SPZ5"/>
<dbReference type="InterPro" id="IPR029063">
    <property type="entry name" value="SAM-dependent_MTases_sf"/>
</dbReference>
<feature type="compositionally biased region" description="Basic residues" evidence="1">
    <location>
        <begin position="137"/>
        <end position="152"/>
    </location>
</feature>
<dbReference type="OrthoDB" id="7848332at2759"/>
<dbReference type="GO" id="GO:0008988">
    <property type="term" value="F:rRNA (adenine-N6-)-methyltransferase activity"/>
    <property type="evidence" value="ECO:0007669"/>
    <property type="project" value="TreeGrafter"/>
</dbReference>
<evidence type="ECO:0000313" key="2">
    <source>
        <dbReference type="EMBL" id="EJK63071.1"/>
    </source>
</evidence>
<organism evidence="2 3">
    <name type="scientific">Thalassiosira oceanica</name>
    <name type="common">Marine diatom</name>
    <dbReference type="NCBI Taxonomy" id="159749"/>
    <lineage>
        <taxon>Eukaryota</taxon>
        <taxon>Sar</taxon>
        <taxon>Stramenopiles</taxon>
        <taxon>Ochrophyta</taxon>
        <taxon>Bacillariophyta</taxon>
        <taxon>Coscinodiscophyceae</taxon>
        <taxon>Thalassiosirophycidae</taxon>
        <taxon>Thalassiosirales</taxon>
        <taxon>Thalassiosiraceae</taxon>
        <taxon>Thalassiosira</taxon>
    </lineage>
</organism>
<dbReference type="Gene3D" id="3.40.50.150">
    <property type="entry name" value="Vaccinia Virus protein VP39"/>
    <property type="match status" value="1"/>
</dbReference>
<name>K0SPZ5_THAOC</name>
<sequence>MLCSMPHRKFQEPKIELEQYPTSPELAASIILMALSKGDAGPGNTVADLGCGCGILGLGFALAGSDWVYLLDCDSSALQLARDNVQMLEEEELIGSVGMSQGDCDDQTETCCRGVELIQAKVKYNRPRQAKTSRGGRGGRGRGGGRGRKGRGRGGASARPANDALYQNPLEDQDDGIPLPRNAVDTVITNPPFGTKHNEGIDVQFLKVSIRLARKAVYSFHKTSTRAFLLKLLKGWGLQAEVVAEMKFDIKNAYKFHKQKSVDVDVDLLRIWFEDEQADERIEGRGDFQESELDDGEELPLGLCGHA</sequence>
<accession>K0SPZ5</accession>
<dbReference type="PANTHER" id="PTHR23290">
    <property type="entry name" value="RRNA N6-ADENOSINE-METHYLTRANSFERASE METTL5"/>
    <property type="match status" value="1"/>
</dbReference>
<gene>
    <name evidence="2" type="ORF">THAOC_16296</name>
</gene>
<dbReference type="EMBL" id="AGNL01018457">
    <property type="protein sequence ID" value="EJK63071.1"/>
    <property type="molecule type" value="Genomic_DNA"/>
</dbReference>
<dbReference type="Pfam" id="PF06325">
    <property type="entry name" value="PrmA"/>
    <property type="match status" value="1"/>
</dbReference>
<reference evidence="2 3" key="1">
    <citation type="journal article" date="2012" name="Genome Biol.">
        <title>Genome and low-iron response of an oceanic diatom adapted to chronic iron limitation.</title>
        <authorList>
            <person name="Lommer M."/>
            <person name="Specht M."/>
            <person name="Roy A.S."/>
            <person name="Kraemer L."/>
            <person name="Andreson R."/>
            <person name="Gutowska M.A."/>
            <person name="Wolf J."/>
            <person name="Bergner S.V."/>
            <person name="Schilhabel M.B."/>
            <person name="Klostermeier U.C."/>
            <person name="Beiko R.G."/>
            <person name="Rosenstiel P."/>
            <person name="Hippler M."/>
            <person name="Laroche J."/>
        </authorList>
    </citation>
    <scope>NUCLEOTIDE SEQUENCE [LARGE SCALE GENOMIC DNA]</scope>
    <source>
        <strain evidence="2 3">CCMP1005</strain>
    </source>
</reference>
<evidence type="ECO:0008006" key="4">
    <source>
        <dbReference type="Google" id="ProtNLM"/>
    </source>
</evidence>
<keyword evidence="3" id="KW-1185">Reference proteome</keyword>
<dbReference type="PANTHER" id="PTHR23290:SF0">
    <property type="entry name" value="RRNA N6-ADENOSINE-METHYLTRANSFERASE METTL5"/>
    <property type="match status" value="1"/>
</dbReference>
<feature type="region of interest" description="Disordered" evidence="1">
    <location>
        <begin position="126"/>
        <end position="175"/>
    </location>
</feature>
<proteinExistence type="predicted"/>
<comment type="caution">
    <text evidence="2">The sequence shown here is derived from an EMBL/GenBank/DDBJ whole genome shotgun (WGS) entry which is preliminary data.</text>
</comment>
<dbReference type="Proteomes" id="UP000266841">
    <property type="component" value="Unassembled WGS sequence"/>
</dbReference>
<dbReference type="GO" id="GO:0003676">
    <property type="term" value="F:nucleic acid binding"/>
    <property type="evidence" value="ECO:0007669"/>
    <property type="project" value="InterPro"/>
</dbReference>
<dbReference type="PROSITE" id="PS00092">
    <property type="entry name" value="N6_MTASE"/>
    <property type="match status" value="1"/>
</dbReference>
<dbReference type="InterPro" id="IPR002052">
    <property type="entry name" value="DNA_methylase_N6_adenine_CS"/>
</dbReference>
<evidence type="ECO:0000313" key="3">
    <source>
        <dbReference type="Proteomes" id="UP000266841"/>
    </source>
</evidence>
<dbReference type="SUPFAM" id="SSF53335">
    <property type="entry name" value="S-adenosyl-L-methionine-dependent methyltransferases"/>
    <property type="match status" value="1"/>
</dbReference>
<protein>
    <recommendedName>
        <fullName evidence="4">Methyltransferase small domain-containing protein</fullName>
    </recommendedName>
</protein>
<evidence type="ECO:0000256" key="1">
    <source>
        <dbReference type="SAM" id="MobiDB-lite"/>
    </source>
</evidence>
<dbReference type="eggNOG" id="KOG3420">
    <property type="taxonomic scope" value="Eukaryota"/>
</dbReference>
<dbReference type="InterPro" id="IPR051720">
    <property type="entry name" value="rRNA_MeTrfase/Polyamine_Synth"/>
</dbReference>